<dbReference type="SUPFAM" id="SSF53335">
    <property type="entry name" value="S-adenosyl-L-methionine-dependent methyltransferases"/>
    <property type="match status" value="1"/>
</dbReference>
<evidence type="ECO:0000256" key="3">
    <source>
        <dbReference type="ARBA" id="ARBA00022691"/>
    </source>
</evidence>
<dbReference type="EMBL" id="JADEYR010000011">
    <property type="protein sequence ID" value="MBE9404570.1"/>
    <property type="molecule type" value="Genomic_DNA"/>
</dbReference>
<evidence type="ECO:0000256" key="2">
    <source>
        <dbReference type="ARBA" id="ARBA00022679"/>
    </source>
</evidence>
<dbReference type="InterPro" id="IPR030391">
    <property type="entry name" value="MeTrfase_TrmA_CS"/>
</dbReference>
<dbReference type="PANTHER" id="PTHR11061:SF30">
    <property type="entry name" value="TRNA (URACIL(54)-C(5))-METHYLTRANSFERASE"/>
    <property type="match status" value="1"/>
</dbReference>
<dbReference type="InterPro" id="IPR010280">
    <property type="entry name" value="U5_MeTrfase_fam"/>
</dbReference>
<dbReference type="GO" id="GO:0032259">
    <property type="term" value="P:methylation"/>
    <property type="evidence" value="ECO:0007669"/>
    <property type="project" value="UniProtKB-KW"/>
</dbReference>
<protein>
    <submittedName>
        <fullName evidence="6">Class I SAM-dependent RNA methyltransferase</fullName>
    </submittedName>
</protein>
<evidence type="ECO:0000256" key="4">
    <source>
        <dbReference type="PROSITE-ProRule" id="PRU01024"/>
    </source>
</evidence>
<feature type="binding site" evidence="4">
    <location>
        <position position="301"/>
    </location>
    <ligand>
        <name>S-adenosyl-L-methionine</name>
        <dbReference type="ChEBI" id="CHEBI:59789"/>
    </ligand>
</feature>
<dbReference type="Gene3D" id="2.40.50.140">
    <property type="entry name" value="Nucleic acid-binding proteins"/>
    <property type="match status" value="1"/>
</dbReference>
<keyword evidence="1 4" id="KW-0489">Methyltransferase</keyword>
<feature type="binding site" evidence="4">
    <location>
        <position position="325"/>
    </location>
    <ligand>
        <name>S-adenosyl-L-methionine</name>
        <dbReference type="ChEBI" id="CHEBI:59789"/>
    </ligand>
</feature>
<organism evidence="6 7">
    <name type="scientific">Brachybacterium epidermidis</name>
    <dbReference type="NCBI Taxonomy" id="2781983"/>
    <lineage>
        <taxon>Bacteria</taxon>
        <taxon>Bacillati</taxon>
        <taxon>Actinomycetota</taxon>
        <taxon>Actinomycetes</taxon>
        <taxon>Micrococcales</taxon>
        <taxon>Dermabacteraceae</taxon>
        <taxon>Brachybacterium</taxon>
    </lineage>
</organism>
<dbReference type="Gene3D" id="2.40.50.1070">
    <property type="match status" value="1"/>
</dbReference>
<feature type="domain" description="TRAM" evidence="5">
    <location>
        <begin position="10"/>
        <end position="70"/>
    </location>
</feature>
<evidence type="ECO:0000313" key="7">
    <source>
        <dbReference type="Proteomes" id="UP000644727"/>
    </source>
</evidence>
<dbReference type="PROSITE" id="PS51687">
    <property type="entry name" value="SAM_MT_RNA_M5U"/>
    <property type="match status" value="1"/>
</dbReference>
<dbReference type="PROSITE" id="PS50926">
    <property type="entry name" value="TRAM"/>
    <property type="match status" value="1"/>
</dbReference>
<dbReference type="Pfam" id="PF01938">
    <property type="entry name" value="TRAM"/>
    <property type="match status" value="1"/>
</dbReference>
<dbReference type="Gene3D" id="3.40.50.150">
    <property type="entry name" value="Vaccinia Virus protein VP39"/>
    <property type="match status" value="1"/>
</dbReference>
<keyword evidence="7" id="KW-1185">Reference proteome</keyword>
<dbReference type="GO" id="GO:0008168">
    <property type="term" value="F:methyltransferase activity"/>
    <property type="evidence" value="ECO:0007669"/>
    <property type="project" value="UniProtKB-KW"/>
</dbReference>
<dbReference type="CDD" id="cd02440">
    <property type="entry name" value="AdoMet_MTases"/>
    <property type="match status" value="1"/>
</dbReference>
<keyword evidence="2 4" id="KW-0808">Transferase</keyword>
<gene>
    <name evidence="6" type="ORF">IOE58_10385</name>
</gene>
<feature type="active site" description="Nucleophile" evidence="4">
    <location>
        <position position="395"/>
    </location>
</feature>
<dbReference type="RefSeq" id="WP_193866313.1">
    <property type="nucleotide sequence ID" value="NZ_JADEYR010000011.1"/>
</dbReference>
<dbReference type="PROSITE" id="PS01231">
    <property type="entry name" value="TRMA_2"/>
    <property type="match status" value="1"/>
</dbReference>
<evidence type="ECO:0000313" key="6">
    <source>
        <dbReference type="EMBL" id="MBE9404570.1"/>
    </source>
</evidence>
<accession>A0ABR9W2A2</accession>
<evidence type="ECO:0000256" key="1">
    <source>
        <dbReference type="ARBA" id="ARBA00022603"/>
    </source>
</evidence>
<comment type="similarity">
    <text evidence="4">Belongs to the class I-like SAM-binding methyltransferase superfamily. RNA M5U methyltransferase family.</text>
</comment>
<reference evidence="6 7" key="1">
    <citation type="submission" date="2020-10" db="EMBL/GenBank/DDBJ databases">
        <title>Draft genome and description of Brachybacterium epidermidis sp nov.</title>
        <authorList>
            <person name="Boxberger M."/>
            <person name="La Scola B."/>
        </authorList>
    </citation>
    <scope>NUCLEOTIDE SEQUENCE [LARGE SCALE GENOMIC DNA]</scope>
    <source>
        <strain evidence="6 7">Marseille-Q2903</strain>
    </source>
</reference>
<comment type="caution">
    <text evidence="6">The sequence shown here is derived from an EMBL/GenBank/DDBJ whole genome shotgun (WGS) entry which is preliminary data.</text>
</comment>
<dbReference type="PANTHER" id="PTHR11061">
    <property type="entry name" value="RNA M5U METHYLTRANSFERASE"/>
    <property type="match status" value="1"/>
</dbReference>
<dbReference type="InterPro" id="IPR029063">
    <property type="entry name" value="SAM-dependent_MTases_sf"/>
</dbReference>
<feature type="binding site" evidence="4">
    <location>
        <position position="272"/>
    </location>
    <ligand>
        <name>S-adenosyl-L-methionine</name>
        <dbReference type="ChEBI" id="CHEBI:59789"/>
    </ligand>
</feature>
<dbReference type="Pfam" id="PF05958">
    <property type="entry name" value="tRNA_U5-meth_tr"/>
    <property type="match status" value="1"/>
</dbReference>
<proteinExistence type="inferred from homology"/>
<evidence type="ECO:0000259" key="5">
    <source>
        <dbReference type="PROSITE" id="PS50926"/>
    </source>
</evidence>
<feature type="binding site" evidence="4">
    <location>
        <position position="368"/>
    </location>
    <ligand>
        <name>S-adenosyl-L-methionine</name>
        <dbReference type="ChEBI" id="CHEBI:59789"/>
    </ligand>
</feature>
<dbReference type="InterPro" id="IPR002792">
    <property type="entry name" value="TRAM_dom"/>
</dbReference>
<dbReference type="Proteomes" id="UP000644727">
    <property type="component" value="Unassembled WGS sequence"/>
</dbReference>
<sequence length="441" mass="46885">MSPDQDHRHADEAGAARHLTLTVGAPAAGGTFVARHEGRVVFVRGTAPGETVTARVLEDPSEATSARFWRAETVDVLEAGLDRVPTVWPEAGVDGVGGAEWAHIALPAQRRIATEVMQDLLRRAGVTSYPLQDVQVEPAPHDMDGLGWRTRVRFAVDEHGRVGMRGWRSHEVREVGDNPLAAQAIRDLGLGAWTAPPGTEAVDVVAPSAGPASVVLIGRELDPAGLEVPQAWGDADVSVRTARGLVPLHGDGTVRERVGERLFTVSATGFWQVHRRAAELLSEVVSDALRAPRGGSAWDLFGGVGLFAAVAADQVGPDGQVLTVEGNRRASVLAAENLQDLPQVSAATADVTDWVRARKGGVDCVVLDPPRSGAGVELIGLLTAKVRRRIVYVSCEPSTLARDLAAAERAGWSVVDVRAFDLFPHTHHIESVTVLEPGSTR</sequence>
<keyword evidence="3 4" id="KW-0949">S-adenosyl-L-methionine</keyword>
<name>A0ABR9W2A2_9MICO</name>
<dbReference type="SUPFAM" id="SSF50249">
    <property type="entry name" value="Nucleic acid-binding proteins"/>
    <property type="match status" value="1"/>
</dbReference>
<dbReference type="InterPro" id="IPR012340">
    <property type="entry name" value="NA-bd_OB-fold"/>
</dbReference>